<dbReference type="PROSITE" id="PS50977">
    <property type="entry name" value="HTH_TETR_2"/>
    <property type="match status" value="1"/>
</dbReference>
<dbReference type="RefSeq" id="WP_262068372.1">
    <property type="nucleotide sequence ID" value="NZ_JAMXOC010000003.1"/>
</dbReference>
<dbReference type="EMBL" id="JAMZFV010000003">
    <property type="protein sequence ID" value="MCP1109464.1"/>
    <property type="molecule type" value="Genomic_DNA"/>
</dbReference>
<dbReference type="InterPro" id="IPR009057">
    <property type="entry name" value="Homeodomain-like_sf"/>
</dbReference>
<evidence type="ECO:0000313" key="5">
    <source>
        <dbReference type="Proteomes" id="UP001523565"/>
    </source>
</evidence>
<dbReference type="InterPro" id="IPR001647">
    <property type="entry name" value="HTH_TetR"/>
</dbReference>
<keyword evidence="5" id="KW-1185">Reference proteome</keyword>
<dbReference type="Proteomes" id="UP001523565">
    <property type="component" value="Unassembled WGS sequence"/>
</dbReference>
<protein>
    <submittedName>
        <fullName evidence="4">TetR/AcrR family transcriptional regulator</fullName>
    </submittedName>
</protein>
<evidence type="ECO:0000256" key="1">
    <source>
        <dbReference type="ARBA" id="ARBA00023125"/>
    </source>
</evidence>
<gene>
    <name evidence="4" type="ORF">NK118_04270</name>
</gene>
<keyword evidence="1 2" id="KW-0238">DNA-binding</keyword>
<organism evidence="4 5">
    <name type="scientific">Ohessyouella blattaphilus</name>
    <dbReference type="NCBI Taxonomy" id="2949333"/>
    <lineage>
        <taxon>Bacteria</taxon>
        <taxon>Bacillati</taxon>
        <taxon>Bacillota</taxon>
        <taxon>Clostridia</taxon>
        <taxon>Lachnospirales</taxon>
        <taxon>Lachnospiraceae</taxon>
        <taxon>Ohessyouella</taxon>
    </lineage>
</organism>
<accession>A0ABT1EFI5</accession>
<dbReference type="Gene3D" id="1.10.357.10">
    <property type="entry name" value="Tetracycline Repressor, domain 2"/>
    <property type="match status" value="1"/>
</dbReference>
<comment type="caution">
    <text evidence="4">The sequence shown here is derived from an EMBL/GenBank/DDBJ whole genome shotgun (WGS) entry which is preliminary data.</text>
</comment>
<feature type="DNA-binding region" description="H-T-H motif" evidence="2">
    <location>
        <begin position="34"/>
        <end position="53"/>
    </location>
</feature>
<dbReference type="SUPFAM" id="SSF46689">
    <property type="entry name" value="Homeodomain-like"/>
    <property type="match status" value="1"/>
</dbReference>
<feature type="domain" description="HTH tetR-type" evidence="3">
    <location>
        <begin position="11"/>
        <end position="71"/>
    </location>
</feature>
<evidence type="ECO:0000313" key="4">
    <source>
        <dbReference type="EMBL" id="MCP1109464.1"/>
    </source>
</evidence>
<reference evidence="4 5" key="1">
    <citation type="journal article" date="2022" name="Genome Biol. Evol.">
        <title>Host diet, physiology and behaviors set the stage for Lachnospiraceae cladogenesis.</title>
        <authorList>
            <person name="Vera-Ponce De Leon A."/>
            <person name="Schneider M."/>
            <person name="Jahnes B.C."/>
            <person name="Sadowski V."/>
            <person name="Camuy-Velez L.A."/>
            <person name="Duan J."/>
            <person name="Sabree Z.L."/>
        </authorList>
    </citation>
    <scope>NUCLEOTIDE SEQUENCE [LARGE SCALE GENOMIC DNA]</scope>
    <source>
        <strain evidence="4 5">PAL227</strain>
    </source>
</reference>
<evidence type="ECO:0000256" key="2">
    <source>
        <dbReference type="PROSITE-ProRule" id="PRU00335"/>
    </source>
</evidence>
<dbReference type="Pfam" id="PF00440">
    <property type="entry name" value="TetR_N"/>
    <property type="match status" value="1"/>
</dbReference>
<sequence>MNIGENDLQRKQNAILFIETAREMIEAEGIDQVSVRKIADKAGFHNSTIYLYFEDLDELLMLASIKYFREYSESLEHLSNQAQSPTKNFLAIWDLFNRSIFRKPKVFYNFFFGKRSQNLKEILNLYYDILFPEERHRFSAEIETMYFGNNLKERSLRILRPLIEEETAVTEENLDMINEITISCVKYKLEQKCQDDHLKVDRLVKELQEILIYTCGIPKELL</sequence>
<evidence type="ECO:0000259" key="3">
    <source>
        <dbReference type="PROSITE" id="PS50977"/>
    </source>
</evidence>
<name>A0ABT1EFI5_9FIRM</name>
<proteinExistence type="predicted"/>
<dbReference type="PRINTS" id="PR00455">
    <property type="entry name" value="HTHTETR"/>
</dbReference>